<accession>A0A7K1YAU1</accession>
<name>A0A7K1YAU1_9SPHI</name>
<dbReference type="AlphaFoldDB" id="A0A7K1YAU1"/>
<sequence>MAKRIKLTANVAVSEITTHLQYRSNAFKLLAANPNFFGTNPESNLQPEFVIQNNKYFEELGCIGYHPTTSELTANIQIKQSSGYGGNLCSRGSHEFVRFFLDYGDGIWLDMGVTAVNVHDIEDAYDCEKALEKPLSYVVRLKIDPKHLICSKPNLPKIRAVLSWNITPPPGNINPPTIWGDTKEAFIQISPLRILFPTFPLDEIGPLLASAILNPSISLSDIAATTFKGIEKLDLAKQAIAQPKAELSELTAAYANAQVEPERIATKILNETIISKNPAILSVNKDILIKAGIDLTAALKNFASLNGNTSYEQLYCVGADYHQEALVANIQVKKPYGYSGSLCKAGSKEYVGFWIQSPQTDCRWQFVGTSFVNSYDIELPEGGLSYSVILPADFSKFRTACSSPTILKVRAVLSWNVPPSDSNPNEVPYWGNIIDSYIQVSPGKQWDGKNPVMITLGGVSVDNIDDISGLTLAGAVLEFNQAPVYNASPFAGIIVLQGLSHPLAGLKYRVKIRNLADGSQYYYNAGLHLLGFDPVTSTIIHPVIYPDADNYYVYQSYLNNIDSILARFSPGTNDLLEITIEHEDGASVSKRIQMDNQLPQISLTVDRPGCGGYAKGEHITGSFSVYDAYLLNYSLGSSWPAAVVPNNYSGTTNVASSFDFDTSGTDNPCGSIGLSATEKTIHDSAWAGYTVYASEVVCLK</sequence>
<evidence type="ECO:0000313" key="2">
    <source>
        <dbReference type="Proteomes" id="UP000466586"/>
    </source>
</evidence>
<comment type="caution">
    <text evidence="1">The sequence shown here is derived from an EMBL/GenBank/DDBJ whole genome shotgun (WGS) entry which is preliminary data.</text>
</comment>
<keyword evidence="2" id="KW-1185">Reference proteome</keyword>
<dbReference type="EMBL" id="WVHT01000004">
    <property type="protein sequence ID" value="MXV51178.1"/>
    <property type="molecule type" value="Genomic_DNA"/>
</dbReference>
<proteinExistence type="predicted"/>
<dbReference type="RefSeq" id="WP_160844366.1">
    <property type="nucleotide sequence ID" value="NZ_WVHT01000004.1"/>
</dbReference>
<reference evidence="1 2" key="1">
    <citation type="submission" date="2019-11" db="EMBL/GenBank/DDBJ databases">
        <title>Pedobacter sp. HMF7647 Genome sequencing and assembly.</title>
        <authorList>
            <person name="Kang H."/>
            <person name="Kim H."/>
            <person name="Joh K."/>
        </authorList>
    </citation>
    <scope>NUCLEOTIDE SEQUENCE [LARGE SCALE GENOMIC DNA]</scope>
    <source>
        <strain evidence="1 2">HMF7647</strain>
    </source>
</reference>
<evidence type="ECO:0000313" key="1">
    <source>
        <dbReference type="EMBL" id="MXV51178.1"/>
    </source>
</evidence>
<organism evidence="1 2">
    <name type="scientific">Hufsiella arboris</name>
    <dbReference type="NCBI Taxonomy" id="2695275"/>
    <lineage>
        <taxon>Bacteria</taxon>
        <taxon>Pseudomonadati</taxon>
        <taxon>Bacteroidota</taxon>
        <taxon>Sphingobacteriia</taxon>
        <taxon>Sphingobacteriales</taxon>
        <taxon>Sphingobacteriaceae</taxon>
        <taxon>Hufsiella</taxon>
    </lineage>
</organism>
<gene>
    <name evidence="1" type="ORF">GS399_09375</name>
</gene>
<dbReference type="Proteomes" id="UP000466586">
    <property type="component" value="Unassembled WGS sequence"/>
</dbReference>
<protein>
    <submittedName>
        <fullName evidence="1">Uncharacterized protein</fullName>
    </submittedName>
</protein>